<evidence type="ECO:0000313" key="2">
    <source>
        <dbReference type="Proteomes" id="UP000276215"/>
    </source>
</evidence>
<sequence>MAVLHFDQPGRTTVQTAAQSLSRAPPGPSPVGYTATRFLLSNSLRTRDPLRFVQHAPQHAIAFTLLRGQYTVLSTLRLVVCG</sequence>
<gene>
    <name evidence="1" type="ORF">L873DRAFT_200806</name>
</gene>
<keyword evidence="2" id="KW-1185">Reference proteome</keyword>
<accession>A0A3N4J1T0</accession>
<dbReference type="AlphaFoldDB" id="A0A3N4J1T0"/>
<evidence type="ECO:0000313" key="1">
    <source>
        <dbReference type="EMBL" id="RPA92322.1"/>
    </source>
</evidence>
<protein>
    <submittedName>
        <fullName evidence="1">Uncharacterized protein</fullName>
    </submittedName>
</protein>
<proteinExistence type="predicted"/>
<dbReference type="Proteomes" id="UP000276215">
    <property type="component" value="Unassembled WGS sequence"/>
</dbReference>
<reference evidence="1 2" key="1">
    <citation type="journal article" date="2018" name="Nat. Ecol. Evol.">
        <title>Pezizomycetes genomes reveal the molecular basis of ectomycorrhizal truffle lifestyle.</title>
        <authorList>
            <person name="Murat C."/>
            <person name="Payen T."/>
            <person name="Noel B."/>
            <person name="Kuo A."/>
            <person name="Morin E."/>
            <person name="Chen J."/>
            <person name="Kohler A."/>
            <person name="Krizsan K."/>
            <person name="Balestrini R."/>
            <person name="Da Silva C."/>
            <person name="Montanini B."/>
            <person name="Hainaut M."/>
            <person name="Levati E."/>
            <person name="Barry K.W."/>
            <person name="Belfiori B."/>
            <person name="Cichocki N."/>
            <person name="Clum A."/>
            <person name="Dockter R.B."/>
            <person name="Fauchery L."/>
            <person name="Guy J."/>
            <person name="Iotti M."/>
            <person name="Le Tacon F."/>
            <person name="Lindquist E.A."/>
            <person name="Lipzen A."/>
            <person name="Malagnac F."/>
            <person name="Mello A."/>
            <person name="Molinier V."/>
            <person name="Miyauchi S."/>
            <person name="Poulain J."/>
            <person name="Riccioni C."/>
            <person name="Rubini A."/>
            <person name="Sitrit Y."/>
            <person name="Splivallo R."/>
            <person name="Traeger S."/>
            <person name="Wang M."/>
            <person name="Zifcakova L."/>
            <person name="Wipf D."/>
            <person name="Zambonelli A."/>
            <person name="Paolocci F."/>
            <person name="Nowrousian M."/>
            <person name="Ottonello S."/>
            <person name="Baldrian P."/>
            <person name="Spatafora J.W."/>
            <person name="Henrissat B."/>
            <person name="Nagy L.G."/>
            <person name="Aury J.M."/>
            <person name="Wincker P."/>
            <person name="Grigoriev I.V."/>
            <person name="Bonfante P."/>
            <person name="Martin F.M."/>
        </authorList>
    </citation>
    <scope>NUCLEOTIDE SEQUENCE [LARGE SCALE GENOMIC DNA]</scope>
    <source>
        <strain evidence="1 2">120613-1</strain>
    </source>
</reference>
<dbReference type="EMBL" id="ML120476">
    <property type="protein sequence ID" value="RPA92322.1"/>
    <property type="molecule type" value="Genomic_DNA"/>
</dbReference>
<organism evidence="1 2">
    <name type="scientific">Choiromyces venosus 120613-1</name>
    <dbReference type="NCBI Taxonomy" id="1336337"/>
    <lineage>
        <taxon>Eukaryota</taxon>
        <taxon>Fungi</taxon>
        <taxon>Dikarya</taxon>
        <taxon>Ascomycota</taxon>
        <taxon>Pezizomycotina</taxon>
        <taxon>Pezizomycetes</taxon>
        <taxon>Pezizales</taxon>
        <taxon>Tuberaceae</taxon>
        <taxon>Choiromyces</taxon>
    </lineage>
</organism>
<name>A0A3N4J1T0_9PEZI</name>